<dbReference type="AlphaFoldDB" id="A0AAE5H9F2"/>
<reference evidence="1" key="1">
    <citation type="submission" date="2020-06" db="EMBL/GenBank/DDBJ databases">
        <title>Genomic insights into acetone-butanol-ethanol (ABE) fermentation by sequencing solventogenic clostridia strains.</title>
        <authorList>
            <person name="Brown S."/>
        </authorList>
    </citation>
    <scope>NUCLEOTIDE SEQUENCE</scope>
    <source>
        <strain evidence="1">DJ123</strain>
    </source>
</reference>
<dbReference type="EMBL" id="JABTDW010000001">
    <property type="protein sequence ID" value="NSB17436.1"/>
    <property type="molecule type" value="Genomic_DNA"/>
</dbReference>
<name>A0AAE5H9F2_CLOBE</name>
<evidence type="ECO:0000313" key="1">
    <source>
        <dbReference type="EMBL" id="NSB17436.1"/>
    </source>
</evidence>
<comment type="caution">
    <text evidence="1">The sequence shown here is derived from an EMBL/GenBank/DDBJ whole genome shotgun (WGS) entry which is preliminary data.</text>
</comment>
<proteinExistence type="predicted"/>
<dbReference type="Proteomes" id="UP000822184">
    <property type="component" value="Unassembled WGS sequence"/>
</dbReference>
<gene>
    <name evidence="1" type="ORF">BCD95_005695</name>
</gene>
<protein>
    <recommendedName>
        <fullName evidence="3">Phage tail protein</fullName>
    </recommendedName>
</protein>
<organism evidence="1 2">
    <name type="scientific">Clostridium beijerinckii</name>
    <name type="common">Clostridium MP</name>
    <dbReference type="NCBI Taxonomy" id="1520"/>
    <lineage>
        <taxon>Bacteria</taxon>
        <taxon>Bacillati</taxon>
        <taxon>Bacillota</taxon>
        <taxon>Clostridia</taxon>
        <taxon>Eubacteriales</taxon>
        <taxon>Clostridiaceae</taxon>
        <taxon>Clostridium</taxon>
    </lineage>
</organism>
<evidence type="ECO:0000313" key="2">
    <source>
        <dbReference type="Proteomes" id="UP000822184"/>
    </source>
</evidence>
<evidence type="ECO:0008006" key="3">
    <source>
        <dbReference type="Google" id="ProtNLM"/>
    </source>
</evidence>
<dbReference type="Pfam" id="PF09393">
    <property type="entry name" value="DUF2001"/>
    <property type="match status" value="1"/>
</dbReference>
<dbReference type="SUPFAM" id="SSF69279">
    <property type="entry name" value="Phage tail proteins"/>
    <property type="match status" value="1"/>
</dbReference>
<dbReference type="RefSeq" id="WP_077855460.1">
    <property type="nucleotide sequence ID" value="NZ_JABTDW010000001.1"/>
</dbReference>
<dbReference type="Gene3D" id="2.30.110.40">
    <property type="entry name" value="Phage tail tube protein"/>
    <property type="match status" value="1"/>
</dbReference>
<sequence>MSKKIKNVCNGQFGHLYLNGVEVFMVQSFSAELKMDLEELKANGSWEKGFKLKDISLEGKFKVKYVDSMGLKDMVAMMKKGITPTFKITSSLEDPEQFHGQIEQIYIGEAFIEKLPLADWEINKMVEKEFSFKANPQSLNILKEILDEDGIKVA</sequence>
<accession>A0AAE5H9F2</accession>
<dbReference type="InterPro" id="IPR018989">
    <property type="entry name" value="DUF2001"/>
</dbReference>
<dbReference type="InterPro" id="IPR038628">
    <property type="entry name" value="XkdM-like_sf"/>
</dbReference>